<evidence type="ECO:0000313" key="1">
    <source>
        <dbReference type="EMBL" id="JAD16226.1"/>
    </source>
</evidence>
<protein>
    <submittedName>
        <fullName evidence="1">Uncharacterized protein</fullName>
    </submittedName>
</protein>
<sequence>MSSGANQLPVII</sequence>
<reference evidence="1" key="1">
    <citation type="submission" date="2014-09" db="EMBL/GenBank/DDBJ databases">
        <authorList>
            <person name="Magalhaes I.L.F."/>
            <person name="Oliveira U."/>
            <person name="Santos F.R."/>
            <person name="Vidigal T.H.D.A."/>
            <person name="Brescovit A.D."/>
            <person name="Santos A.J."/>
        </authorList>
    </citation>
    <scope>NUCLEOTIDE SEQUENCE</scope>
    <source>
        <tissue evidence="1">Shoot tissue taken approximately 20 cm above the soil surface</tissue>
    </source>
</reference>
<organism evidence="1">
    <name type="scientific">Arundo donax</name>
    <name type="common">Giant reed</name>
    <name type="synonym">Donax arundinaceus</name>
    <dbReference type="NCBI Taxonomy" id="35708"/>
    <lineage>
        <taxon>Eukaryota</taxon>
        <taxon>Viridiplantae</taxon>
        <taxon>Streptophyta</taxon>
        <taxon>Embryophyta</taxon>
        <taxon>Tracheophyta</taxon>
        <taxon>Spermatophyta</taxon>
        <taxon>Magnoliopsida</taxon>
        <taxon>Liliopsida</taxon>
        <taxon>Poales</taxon>
        <taxon>Poaceae</taxon>
        <taxon>PACMAD clade</taxon>
        <taxon>Arundinoideae</taxon>
        <taxon>Arundineae</taxon>
        <taxon>Arundo</taxon>
    </lineage>
</organism>
<accession>A0A0A8XQY5</accession>
<name>A0A0A8XQY5_ARUDO</name>
<reference evidence="1" key="2">
    <citation type="journal article" date="2015" name="Data Brief">
        <title>Shoot transcriptome of the giant reed, Arundo donax.</title>
        <authorList>
            <person name="Barrero R.A."/>
            <person name="Guerrero F.D."/>
            <person name="Moolhuijzen P."/>
            <person name="Goolsby J.A."/>
            <person name="Tidwell J."/>
            <person name="Bellgard S.E."/>
            <person name="Bellgard M.I."/>
        </authorList>
    </citation>
    <scope>NUCLEOTIDE SEQUENCE</scope>
    <source>
        <tissue evidence="1">Shoot tissue taken approximately 20 cm above the soil surface</tissue>
    </source>
</reference>
<dbReference type="EMBL" id="GBRH01281669">
    <property type="protein sequence ID" value="JAD16226.1"/>
    <property type="molecule type" value="Transcribed_RNA"/>
</dbReference>
<proteinExistence type="predicted"/>